<dbReference type="EMBL" id="JAQOSQ010000034">
    <property type="protein sequence ID" value="MDJ1185432.1"/>
    <property type="molecule type" value="Genomic_DNA"/>
</dbReference>
<sequence>MGNGLVTRVSYCVGVLAICAIANAARAVELDIPSEILENSPVLQEWQQEIPDILEEIKTDPSFRTRLRGGYSEFPSTNDRGGFHLGVEDWFIGETGLTVSGGYRGSFDGARSHVGVNLRYHLLPLGWHANIAPVLGYHHFGTPDYSRGGVAIGARLLIIPSRGGGADLSLSHVFISPGSDEEIGLTTLSMGYALTENLRLATDIEKQNSRERKDSSVGVSLEWMF</sequence>
<evidence type="ECO:0000313" key="2">
    <source>
        <dbReference type="EMBL" id="MDJ1185432.1"/>
    </source>
</evidence>
<proteinExistence type="predicted"/>
<name>A0ABT7C1V2_9CYAN</name>
<gene>
    <name evidence="2" type="ORF">PMH09_19785</name>
</gene>
<dbReference type="RefSeq" id="WP_283760074.1">
    <property type="nucleotide sequence ID" value="NZ_JAQOSQ010000034.1"/>
</dbReference>
<reference evidence="2 3" key="1">
    <citation type="submission" date="2023-01" db="EMBL/GenBank/DDBJ databases">
        <title>Novel diversity within Roseofilum (Cyanobacteria; Desertifilaceae) from marine benthic mats with descriptions of four novel species.</title>
        <authorList>
            <person name="Wang Y."/>
            <person name="Berthold D.E."/>
            <person name="Hu J."/>
            <person name="Lefler F.W."/>
            <person name="Laughinghouse H.D. IV."/>
        </authorList>
    </citation>
    <scope>NUCLEOTIDE SEQUENCE [LARGE SCALE GENOMIC DNA]</scope>
    <source>
        <strain evidence="2 3">BLCC-M143</strain>
    </source>
</reference>
<protein>
    <submittedName>
        <fullName evidence="2">Uncharacterized protein</fullName>
    </submittedName>
</protein>
<keyword evidence="3" id="KW-1185">Reference proteome</keyword>
<feature type="signal peptide" evidence="1">
    <location>
        <begin position="1"/>
        <end position="24"/>
    </location>
</feature>
<evidence type="ECO:0000256" key="1">
    <source>
        <dbReference type="SAM" id="SignalP"/>
    </source>
</evidence>
<comment type="caution">
    <text evidence="2">The sequence shown here is derived from an EMBL/GenBank/DDBJ whole genome shotgun (WGS) entry which is preliminary data.</text>
</comment>
<evidence type="ECO:0000313" key="3">
    <source>
        <dbReference type="Proteomes" id="UP001232992"/>
    </source>
</evidence>
<feature type="chain" id="PRO_5045369296" evidence="1">
    <location>
        <begin position="25"/>
        <end position="225"/>
    </location>
</feature>
<accession>A0ABT7C1V2</accession>
<keyword evidence="1" id="KW-0732">Signal</keyword>
<dbReference type="Proteomes" id="UP001232992">
    <property type="component" value="Unassembled WGS sequence"/>
</dbReference>
<organism evidence="2 3">
    <name type="scientific">Roseofilum casamattae BLCC-M143</name>
    <dbReference type="NCBI Taxonomy" id="3022442"/>
    <lineage>
        <taxon>Bacteria</taxon>
        <taxon>Bacillati</taxon>
        <taxon>Cyanobacteriota</taxon>
        <taxon>Cyanophyceae</taxon>
        <taxon>Desertifilales</taxon>
        <taxon>Desertifilaceae</taxon>
        <taxon>Roseofilum</taxon>
        <taxon>Roseofilum casamattae</taxon>
    </lineage>
</organism>